<feature type="transmembrane region" description="Helical" evidence="1">
    <location>
        <begin position="72"/>
        <end position="92"/>
    </location>
</feature>
<accession>A0A1I5CHE0</accession>
<protein>
    <submittedName>
        <fullName evidence="2">Uncharacterized protein</fullName>
    </submittedName>
</protein>
<proteinExistence type="predicted"/>
<dbReference type="Proteomes" id="UP000198806">
    <property type="component" value="Unassembled WGS sequence"/>
</dbReference>
<feature type="transmembrane region" description="Helical" evidence="1">
    <location>
        <begin position="17"/>
        <end position="39"/>
    </location>
</feature>
<keyword evidence="1" id="KW-0812">Transmembrane</keyword>
<feature type="transmembrane region" description="Helical" evidence="1">
    <location>
        <begin position="45"/>
        <end position="65"/>
    </location>
</feature>
<dbReference type="AlphaFoldDB" id="A0A1I5CHE0"/>
<keyword evidence="3" id="KW-1185">Reference proteome</keyword>
<dbReference type="OrthoDB" id="2068515at2"/>
<evidence type="ECO:0000256" key="1">
    <source>
        <dbReference type="SAM" id="Phobius"/>
    </source>
</evidence>
<reference evidence="2 3" key="1">
    <citation type="submission" date="2016-10" db="EMBL/GenBank/DDBJ databases">
        <authorList>
            <person name="de Groot N.N."/>
        </authorList>
    </citation>
    <scope>NUCLEOTIDE SEQUENCE [LARGE SCALE GENOMIC DNA]</scope>
    <source>
        <strain evidence="2 3">DSM 1283</strain>
    </source>
</reference>
<dbReference type="EMBL" id="FOWD01000003">
    <property type="protein sequence ID" value="SFN86307.1"/>
    <property type="molecule type" value="Genomic_DNA"/>
</dbReference>
<dbReference type="RefSeq" id="WP_091684183.1">
    <property type="nucleotide sequence ID" value="NZ_BAABFM010000006.1"/>
</dbReference>
<keyword evidence="1" id="KW-0472">Membrane</keyword>
<evidence type="ECO:0000313" key="2">
    <source>
        <dbReference type="EMBL" id="SFN86307.1"/>
    </source>
</evidence>
<name>A0A1I5CHE0_9FIRM</name>
<keyword evidence="1" id="KW-1133">Transmembrane helix</keyword>
<organism evidence="2 3">
    <name type="scientific">Anaerocolumna aminovalerica</name>
    <dbReference type="NCBI Taxonomy" id="1527"/>
    <lineage>
        <taxon>Bacteria</taxon>
        <taxon>Bacillati</taxon>
        <taxon>Bacillota</taxon>
        <taxon>Clostridia</taxon>
        <taxon>Lachnospirales</taxon>
        <taxon>Lachnospiraceae</taxon>
        <taxon>Anaerocolumna</taxon>
    </lineage>
</organism>
<feature type="transmembrane region" description="Helical" evidence="1">
    <location>
        <begin position="112"/>
        <end position="130"/>
    </location>
</feature>
<gene>
    <name evidence="2" type="ORF">SAMN04489757_10359</name>
</gene>
<sequence>MEDLLTLLNVLQAKRKFFLPFLAFCWIFITCFLFPQPFINKGNSSILFNGLIIYAYSIACLMLLGMININRVWVVFLFVMAADAIGIGSRYILEYGEVSNEINFTLSSTLGYLLIIPFTTTLIYLLMYSFKRWFKL</sequence>
<evidence type="ECO:0000313" key="3">
    <source>
        <dbReference type="Proteomes" id="UP000198806"/>
    </source>
</evidence>